<keyword evidence="5" id="KW-0175">Coiled coil</keyword>
<evidence type="ECO:0000256" key="6">
    <source>
        <dbReference type="SAM" id="MobiDB-lite"/>
    </source>
</evidence>
<dbReference type="GO" id="GO:0008360">
    <property type="term" value="P:regulation of cell shape"/>
    <property type="evidence" value="ECO:0007669"/>
    <property type="project" value="UniProtKB-KW"/>
</dbReference>
<evidence type="ECO:0000259" key="8">
    <source>
        <dbReference type="Pfam" id="PF04085"/>
    </source>
</evidence>
<dbReference type="InterPro" id="IPR007221">
    <property type="entry name" value="MreC"/>
</dbReference>
<evidence type="ECO:0000256" key="1">
    <source>
        <dbReference type="ARBA" id="ARBA00009369"/>
    </source>
</evidence>
<feature type="transmembrane region" description="Helical" evidence="7">
    <location>
        <begin position="20"/>
        <end position="37"/>
    </location>
</feature>
<evidence type="ECO:0000256" key="5">
    <source>
        <dbReference type="SAM" id="Coils"/>
    </source>
</evidence>
<comment type="similarity">
    <text evidence="1">Belongs to the MreC family.</text>
</comment>
<proteinExistence type="inferred from homology"/>
<sequence>MARLREDAGTEMARGLRRIGLALLAVVALALFALWRVDNPRVERLRMALADALLPSMAAVSQPVARFGSLVTDWERFSDVYDQNRELRREIERLRAWRDAARNLELENAQLRALNNVRLAPRMGFATGEVIADDAGPFGHSVLVNIGARDGVSDGSAAVDGSGLVGRVVGVGDDFSRILLLTDFDSRVPVKILPTGRRAVLSGDASAAPRLSFLAATDGVEVGQRIVTSGDGGVFPPDLPVGVVAALGSRAARAQLAVDHEKLEFVRVLRWRRPSAAEGPVELILPPEETSAASAPTAAPHGTPDAPSNAAPHHAPPSAPPSAPHNASTGAQARP</sequence>
<keyword evidence="3" id="KW-0133">Cell shape</keyword>
<feature type="coiled-coil region" evidence="5">
    <location>
        <begin position="84"/>
        <end position="114"/>
    </location>
</feature>
<dbReference type="Gene3D" id="2.40.10.340">
    <property type="entry name" value="Rod shape-determining protein MreC, domain 1"/>
    <property type="match status" value="1"/>
</dbReference>
<evidence type="ECO:0000313" key="10">
    <source>
        <dbReference type="Proteomes" id="UP000198703"/>
    </source>
</evidence>
<feature type="compositionally biased region" description="Pro residues" evidence="6">
    <location>
        <begin position="314"/>
        <end position="323"/>
    </location>
</feature>
<dbReference type="RefSeq" id="WP_093247985.1">
    <property type="nucleotide sequence ID" value="NZ_FNQM01000001.1"/>
</dbReference>
<dbReference type="Gene3D" id="2.40.10.350">
    <property type="entry name" value="Rod shape-determining protein MreC, domain 2"/>
    <property type="match status" value="1"/>
</dbReference>
<dbReference type="Proteomes" id="UP000198703">
    <property type="component" value="Unassembled WGS sequence"/>
</dbReference>
<name>A0A1H3W2W3_9RHOB</name>
<dbReference type="OrthoDB" id="8478127at2"/>
<dbReference type="PANTHER" id="PTHR34138:SF1">
    <property type="entry name" value="CELL SHAPE-DETERMINING PROTEIN MREC"/>
    <property type="match status" value="1"/>
</dbReference>
<dbReference type="Pfam" id="PF04085">
    <property type="entry name" value="MreC"/>
    <property type="match status" value="1"/>
</dbReference>
<keyword evidence="7" id="KW-0472">Membrane</keyword>
<dbReference type="EMBL" id="FNQM01000001">
    <property type="protein sequence ID" value="SDZ81379.1"/>
    <property type="molecule type" value="Genomic_DNA"/>
</dbReference>
<feature type="region of interest" description="Disordered" evidence="6">
    <location>
        <begin position="280"/>
        <end position="335"/>
    </location>
</feature>
<organism evidence="9 10">
    <name type="scientific">Rubrimonas cliftonensis</name>
    <dbReference type="NCBI Taxonomy" id="89524"/>
    <lineage>
        <taxon>Bacteria</taxon>
        <taxon>Pseudomonadati</taxon>
        <taxon>Pseudomonadota</taxon>
        <taxon>Alphaproteobacteria</taxon>
        <taxon>Rhodobacterales</taxon>
        <taxon>Paracoccaceae</taxon>
        <taxon>Rubrimonas</taxon>
    </lineage>
</organism>
<gene>
    <name evidence="9" type="ORF">SAMN05444370_101483</name>
</gene>
<evidence type="ECO:0000256" key="7">
    <source>
        <dbReference type="SAM" id="Phobius"/>
    </source>
</evidence>
<keyword evidence="10" id="KW-1185">Reference proteome</keyword>
<dbReference type="InterPro" id="IPR042175">
    <property type="entry name" value="Cell/Rod_MreC_2"/>
</dbReference>
<dbReference type="AlphaFoldDB" id="A0A1H3W2W3"/>
<dbReference type="InterPro" id="IPR042177">
    <property type="entry name" value="Cell/Rod_1"/>
</dbReference>
<evidence type="ECO:0000256" key="2">
    <source>
        <dbReference type="ARBA" id="ARBA00013855"/>
    </source>
</evidence>
<dbReference type="GO" id="GO:0005886">
    <property type="term" value="C:plasma membrane"/>
    <property type="evidence" value="ECO:0007669"/>
    <property type="project" value="TreeGrafter"/>
</dbReference>
<keyword evidence="7" id="KW-0812">Transmembrane</keyword>
<protein>
    <recommendedName>
        <fullName evidence="2">Cell shape-determining protein MreC</fullName>
    </recommendedName>
    <alternativeName>
        <fullName evidence="4">Cell shape protein MreC</fullName>
    </alternativeName>
</protein>
<feature type="domain" description="Rod shape-determining protein MreC beta-barrel core" evidence="8">
    <location>
        <begin position="130"/>
        <end position="269"/>
    </location>
</feature>
<dbReference type="STRING" id="89524.SAMN05444370_101483"/>
<dbReference type="PANTHER" id="PTHR34138">
    <property type="entry name" value="CELL SHAPE-DETERMINING PROTEIN MREC"/>
    <property type="match status" value="1"/>
</dbReference>
<evidence type="ECO:0000256" key="4">
    <source>
        <dbReference type="ARBA" id="ARBA00032089"/>
    </source>
</evidence>
<accession>A0A1H3W2W3</accession>
<reference evidence="9 10" key="1">
    <citation type="submission" date="2016-10" db="EMBL/GenBank/DDBJ databases">
        <authorList>
            <person name="de Groot N.N."/>
        </authorList>
    </citation>
    <scope>NUCLEOTIDE SEQUENCE [LARGE SCALE GENOMIC DNA]</scope>
    <source>
        <strain evidence="9 10">DSM 15345</strain>
    </source>
</reference>
<evidence type="ECO:0000313" key="9">
    <source>
        <dbReference type="EMBL" id="SDZ81379.1"/>
    </source>
</evidence>
<dbReference type="InterPro" id="IPR055342">
    <property type="entry name" value="MreC_beta-barrel_core"/>
</dbReference>
<evidence type="ECO:0000256" key="3">
    <source>
        <dbReference type="ARBA" id="ARBA00022960"/>
    </source>
</evidence>
<feature type="compositionally biased region" description="Low complexity" evidence="6">
    <location>
        <begin position="286"/>
        <end position="313"/>
    </location>
</feature>
<keyword evidence="7" id="KW-1133">Transmembrane helix</keyword>